<dbReference type="PANTHER" id="PTHR11735">
    <property type="entry name" value="TRNA N6-ADENOSINE THREONYLCARBAMOYLTRANSFERASE"/>
    <property type="match status" value="1"/>
</dbReference>
<dbReference type="NCBIfam" id="TIGR03725">
    <property type="entry name" value="T6A_YeaZ"/>
    <property type="match status" value="1"/>
</dbReference>
<dbReference type="SUPFAM" id="SSF53067">
    <property type="entry name" value="Actin-like ATPase domain"/>
    <property type="match status" value="2"/>
</dbReference>
<accession>A0A1R4GT68</accession>
<dbReference type="InterPro" id="IPR000905">
    <property type="entry name" value="Gcp-like_dom"/>
</dbReference>
<dbReference type="RefSeq" id="WP_087000635.1">
    <property type="nucleotide sequence ID" value="NZ_FUHW01000044.1"/>
</dbReference>
<dbReference type="GO" id="GO:0005829">
    <property type="term" value="C:cytosol"/>
    <property type="evidence" value="ECO:0007669"/>
    <property type="project" value="TreeGrafter"/>
</dbReference>
<sequence>MLILAIDTSAAASAAVLSQPSTDCPSEVLASFETTETNTHSEVLAPGIDSLLTEAGIAGTELDGIVVGVGPGPFTGLRVGIATARTLGFVWGIPVHGVMSLDAIAWDVMSERVRGGRAASGDGGFCVAIDARRKELYWARYTAAGELVDGPQVGTAETLPALPMHGAGAGLYAERLEAVGARVDPGFAERRPAAASLGAWAIRVLGRGQELLSTTPLYLRESDAKVPRQMKGTPAS</sequence>
<protein>
    <submittedName>
        <fullName evidence="2">TsaB protein, required for threonylcarbamoyladenosine (T(6)A) formation in tRNA</fullName>
    </submittedName>
</protein>
<dbReference type="PANTHER" id="PTHR11735:SF11">
    <property type="entry name" value="TRNA THREONYLCARBAMOYLADENOSINE BIOSYNTHESIS PROTEIN TSAB"/>
    <property type="match status" value="1"/>
</dbReference>
<dbReference type="Gene3D" id="3.30.420.40">
    <property type="match status" value="2"/>
</dbReference>
<evidence type="ECO:0000259" key="1">
    <source>
        <dbReference type="Pfam" id="PF00814"/>
    </source>
</evidence>
<keyword evidence="3" id="KW-1185">Reference proteome</keyword>
<dbReference type="InterPro" id="IPR022496">
    <property type="entry name" value="T6A_TsaB"/>
</dbReference>
<proteinExistence type="predicted"/>
<dbReference type="Proteomes" id="UP000195913">
    <property type="component" value="Unassembled WGS sequence"/>
</dbReference>
<feature type="domain" description="Gcp-like" evidence="1">
    <location>
        <begin position="38"/>
        <end position="149"/>
    </location>
</feature>
<dbReference type="CDD" id="cd24032">
    <property type="entry name" value="ASKHA_NBD_TsaB"/>
    <property type="match status" value="1"/>
</dbReference>
<dbReference type="Pfam" id="PF00814">
    <property type="entry name" value="TsaD"/>
    <property type="match status" value="1"/>
</dbReference>
<evidence type="ECO:0000313" key="3">
    <source>
        <dbReference type="Proteomes" id="UP000195913"/>
    </source>
</evidence>
<reference evidence="2 3" key="1">
    <citation type="submission" date="2017-02" db="EMBL/GenBank/DDBJ databases">
        <authorList>
            <person name="Peterson S.W."/>
        </authorList>
    </citation>
    <scope>NUCLEOTIDE SEQUENCE [LARGE SCALE GENOMIC DNA]</scope>
    <source>
        <strain evidence="2 3">B Ar 00.02</strain>
    </source>
</reference>
<gene>
    <name evidence="2" type="ORF">FM101_13230</name>
</gene>
<dbReference type="AlphaFoldDB" id="A0A1R4GT68"/>
<organism evidence="2 3">
    <name type="scientific">Arthrobacter rhombi</name>
    <dbReference type="NCBI Taxonomy" id="71253"/>
    <lineage>
        <taxon>Bacteria</taxon>
        <taxon>Bacillati</taxon>
        <taxon>Actinomycetota</taxon>
        <taxon>Actinomycetes</taxon>
        <taxon>Micrococcales</taxon>
        <taxon>Micrococcaceae</taxon>
        <taxon>Arthrobacter</taxon>
    </lineage>
</organism>
<evidence type="ECO:0000313" key="2">
    <source>
        <dbReference type="EMBL" id="SJM71341.1"/>
    </source>
</evidence>
<dbReference type="EMBL" id="FUHW01000044">
    <property type="protein sequence ID" value="SJM71341.1"/>
    <property type="molecule type" value="Genomic_DNA"/>
</dbReference>
<name>A0A1R4GT68_9MICC</name>
<dbReference type="InterPro" id="IPR043129">
    <property type="entry name" value="ATPase_NBD"/>
</dbReference>
<dbReference type="GO" id="GO:0002949">
    <property type="term" value="P:tRNA threonylcarbamoyladenosine modification"/>
    <property type="evidence" value="ECO:0007669"/>
    <property type="project" value="InterPro"/>
</dbReference>